<keyword evidence="4" id="KW-1185">Reference proteome</keyword>
<accession>A0AAN0KGI3</accession>
<dbReference type="InterPro" id="IPR003695">
    <property type="entry name" value="Ppx_GppA_N"/>
</dbReference>
<dbReference type="CDD" id="cd24119">
    <property type="entry name" value="ASKHA_NBD_MtPPX2-like"/>
    <property type="match status" value="1"/>
</dbReference>
<evidence type="ECO:0000313" key="3">
    <source>
        <dbReference type="EMBL" id="BEH02663.1"/>
    </source>
</evidence>
<feature type="domain" description="Ppx/GppA phosphatase N-terminal" evidence="2">
    <location>
        <begin position="39"/>
        <end position="293"/>
    </location>
</feature>
<dbReference type="SUPFAM" id="SSF53067">
    <property type="entry name" value="Actin-like ATPase domain"/>
    <property type="match status" value="2"/>
</dbReference>
<dbReference type="GO" id="GO:0016462">
    <property type="term" value="F:pyrophosphatase activity"/>
    <property type="evidence" value="ECO:0007669"/>
    <property type="project" value="TreeGrafter"/>
</dbReference>
<dbReference type="PANTHER" id="PTHR30005:SF13">
    <property type="entry name" value="EXOPOLYPHOSPHATASE 2"/>
    <property type="match status" value="1"/>
</dbReference>
<proteinExistence type="predicted"/>
<name>A0AAN0KGI3_9ACTN</name>
<evidence type="ECO:0000259" key="2">
    <source>
        <dbReference type="Pfam" id="PF02541"/>
    </source>
</evidence>
<keyword evidence="1" id="KW-0812">Transmembrane</keyword>
<sequence length="314" mass="33326">MAETVAALDCGTNTLRLLVATTDETGRLVEYDRQLRFAGLGQGVDATGQFADEAMERGWAIVDEYLPVIKRLGATRARFVATSAARDASNRQVFFDGVRERLGIDPELISGQEEAQLSFNGAISGARLDGDPVLVMDSGGGSTELVHGTAAGEISQSVSLDIGSRRVRERYLHSDPPTADQIAQARAEVNRLLDGCPVELGDIATFIGVAGTVTTMVALHLGLKQYDRDRVHRSSMTAAQVAELADKLLAMTVDEVLALGPVAPERAKVLCGGALVVTEVAKRVPADLQASESDILDGVVLSIIRDGLGYRLPG</sequence>
<dbReference type="RefSeq" id="WP_286264484.1">
    <property type="nucleotide sequence ID" value="NZ_AP028056.1"/>
</dbReference>
<gene>
    <name evidence="3" type="ORF">brsh051_19440</name>
</gene>
<dbReference type="Gene3D" id="3.30.420.150">
    <property type="entry name" value="Exopolyphosphatase. Domain 2"/>
    <property type="match status" value="1"/>
</dbReference>
<dbReference type="InterPro" id="IPR043129">
    <property type="entry name" value="ATPase_NBD"/>
</dbReference>
<dbReference type="InterPro" id="IPR050273">
    <property type="entry name" value="GppA/Ppx_hydrolase"/>
</dbReference>
<reference evidence="3" key="1">
    <citation type="journal article" date="2024" name="Int. J. Syst. Evol. Microbiol.">
        <title>Brooklawnia propionicigenes sp. nov., a facultatively anaerobic, propionate-producing bacterium isolated from a methanogenic reactor treating waste from cattle farms.</title>
        <authorList>
            <person name="Akita Y."/>
            <person name="Ueki A."/>
            <person name="Tonouchi A."/>
            <person name="Sugawara Y."/>
            <person name="Honma S."/>
            <person name="Kaku N."/>
            <person name="Ueki K."/>
        </authorList>
    </citation>
    <scope>NUCLEOTIDE SEQUENCE</scope>
    <source>
        <strain evidence="3">SH051</strain>
    </source>
</reference>
<organism evidence="3 4">
    <name type="scientific">Brooklawnia propionicigenes</name>
    <dbReference type="NCBI Taxonomy" id="3041175"/>
    <lineage>
        <taxon>Bacteria</taxon>
        <taxon>Bacillati</taxon>
        <taxon>Actinomycetota</taxon>
        <taxon>Actinomycetes</taxon>
        <taxon>Propionibacteriales</taxon>
        <taxon>Propionibacteriaceae</taxon>
        <taxon>Brooklawnia</taxon>
    </lineage>
</organism>
<dbReference type="Pfam" id="PF02541">
    <property type="entry name" value="Ppx-GppA"/>
    <property type="match status" value="1"/>
</dbReference>
<dbReference type="Proteomes" id="UP001431656">
    <property type="component" value="Chromosome"/>
</dbReference>
<evidence type="ECO:0000256" key="1">
    <source>
        <dbReference type="SAM" id="Phobius"/>
    </source>
</evidence>
<dbReference type="PANTHER" id="PTHR30005">
    <property type="entry name" value="EXOPOLYPHOSPHATASE"/>
    <property type="match status" value="1"/>
</dbReference>
<keyword evidence="1" id="KW-0472">Membrane</keyword>
<dbReference type="KEGG" id="broo:brsh051_19440"/>
<evidence type="ECO:0000313" key="4">
    <source>
        <dbReference type="Proteomes" id="UP001431656"/>
    </source>
</evidence>
<protein>
    <submittedName>
        <fullName evidence="3">Ppx/GppA phosphatase family protein</fullName>
    </submittedName>
</protein>
<keyword evidence="1" id="KW-1133">Transmembrane helix</keyword>
<feature type="transmembrane region" description="Helical" evidence="1">
    <location>
        <begin position="203"/>
        <end position="223"/>
    </location>
</feature>
<dbReference type="Gene3D" id="3.30.420.40">
    <property type="match status" value="1"/>
</dbReference>
<dbReference type="EMBL" id="AP028056">
    <property type="protein sequence ID" value="BEH02663.1"/>
    <property type="molecule type" value="Genomic_DNA"/>
</dbReference>
<dbReference type="AlphaFoldDB" id="A0AAN0KGI3"/>